<dbReference type="AlphaFoldDB" id="X1SU43"/>
<dbReference type="EMBL" id="BARW01009310">
    <property type="protein sequence ID" value="GAI78875.1"/>
    <property type="molecule type" value="Genomic_DNA"/>
</dbReference>
<name>X1SU43_9ZZZZ</name>
<proteinExistence type="predicted"/>
<organism evidence="1">
    <name type="scientific">marine sediment metagenome</name>
    <dbReference type="NCBI Taxonomy" id="412755"/>
    <lineage>
        <taxon>unclassified sequences</taxon>
        <taxon>metagenomes</taxon>
        <taxon>ecological metagenomes</taxon>
    </lineage>
</organism>
<sequence length="58" mass="6598">TFWDLNICSACSDKCEKDMDKIAVTYYINSKNGNDLNDGLSEVNAWKSLVNLKQQYSC</sequence>
<evidence type="ECO:0000313" key="1">
    <source>
        <dbReference type="EMBL" id="GAI78875.1"/>
    </source>
</evidence>
<feature type="non-terminal residue" evidence="1">
    <location>
        <position position="1"/>
    </location>
</feature>
<accession>X1SU43</accession>
<reference evidence="1" key="1">
    <citation type="journal article" date="2014" name="Front. Microbiol.">
        <title>High frequency of phylogenetically diverse reductive dehalogenase-homologous genes in deep subseafloor sedimentary metagenomes.</title>
        <authorList>
            <person name="Kawai M."/>
            <person name="Futagami T."/>
            <person name="Toyoda A."/>
            <person name="Takaki Y."/>
            <person name="Nishi S."/>
            <person name="Hori S."/>
            <person name="Arai W."/>
            <person name="Tsubouchi T."/>
            <person name="Morono Y."/>
            <person name="Uchiyama I."/>
            <person name="Ito T."/>
            <person name="Fujiyama A."/>
            <person name="Inagaki F."/>
            <person name="Takami H."/>
        </authorList>
    </citation>
    <scope>NUCLEOTIDE SEQUENCE</scope>
    <source>
        <strain evidence="1">Expedition CK06-06</strain>
    </source>
</reference>
<comment type="caution">
    <text evidence="1">The sequence shown here is derived from an EMBL/GenBank/DDBJ whole genome shotgun (WGS) entry which is preliminary data.</text>
</comment>
<protein>
    <submittedName>
        <fullName evidence="1">Uncharacterized protein</fullName>
    </submittedName>
</protein>
<gene>
    <name evidence="1" type="ORF">S12H4_18772</name>
</gene>